<proteinExistence type="predicted"/>
<gene>
    <name evidence="1" type="ORF">Lalb_Chr10g0106351</name>
</gene>
<dbReference type="EMBL" id="WOCE01000010">
    <property type="protein sequence ID" value="KAE9606292.1"/>
    <property type="molecule type" value="Genomic_DNA"/>
</dbReference>
<dbReference type="PANTHER" id="PTHR31286">
    <property type="entry name" value="GLYCINE-RICH CELL WALL STRUCTURAL PROTEIN 1.8-LIKE"/>
    <property type="match status" value="1"/>
</dbReference>
<dbReference type="Proteomes" id="UP000447434">
    <property type="component" value="Chromosome 10"/>
</dbReference>
<protein>
    <recommendedName>
        <fullName evidence="3">DUF4283 domain-containing protein</fullName>
    </recommendedName>
</protein>
<dbReference type="OrthoDB" id="1924068at2759"/>
<evidence type="ECO:0000313" key="2">
    <source>
        <dbReference type="Proteomes" id="UP000447434"/>
    </source>
</evidence>
<reference evidence="2" key="1">
    <citation type="journal article" date="2020" name="Nat. Commun.">
        <title>Genome sequence of the cluster root forming white lupin.</title>
        <authorList>
            <person name="Hufnagel B."/>
            <person name="Marques A."/>
            <person name="Soriano A."/>
            <person name="Marques L."/>
            <person name="Divol F."/>
            <person name="Doumas P."/>
            <person name="Sallet E."/>
            <person name="Mancinotti D."/>
            <person name="Carrere S."/>
            <person name="Marande W."/>
            <person name="Arribat S."/>
            <person name="Keller J."/>
            <person name="Huneau C."/>
            <person name="Blein T."/>
            <person name="Aime D."/>
            <person name="Laguerre M."/>
            <person name="Taylor J."/>
            <person name="Schubert V."/>
            <person name="Nelson M."/>
            <person name="Geu-Flores F."/>
            <person name="Crespi M."/>
            <person name="Gallardo-Guerrero K."/>
            <person name="Delaux P.-M."/>
            <person name="Salse J."/>
            <person name="Berges H."/>
            <person name="Guyot R."/>
            <person name="Gouzy J."/>
            <person name="Peret B."/>
        </authorList>
    </citation>
    <scope>NUCLEOTIDE SEQUENCE [LARGE SCALE GENOMIC DNA]</scope>
    <source>
        <strain evidence="2">cv. Amiga</strain>
    </source>
</reference>
<accession>A0A6A4PXU5</accession>
<keyword evidence="2" id="KW-1185">Reference proteome</keyword>
<comment type="caution">
    <text evidence="1">The sequence shown here is derived from an EMBL/GenBank/DDBJ whole genome shotgun (WGS) entry which is preliminary data.</text>
</comment>
<dbReference type="InterPro" id="IPR040256">
    <property type="entry name" value="At4g02000-like"/>
</dbReference>
<dbReference type="AlphaFoldDB" id="A0A6A4PXU5"/>
<name>A0A6A4PXU5_LUPAL</name>
<organism evidence="1 2">
    <name type="scientific">Lupinus albus</name>
    <name type="common">White lupine</name>
    <name type="synonym">Lupinus termis</name>
    <dbReference type="NCBI Taxonomy" id="3870"/>
    <lineage>
        <taxon>Eukaryota</taxon>
        <taxon>Viridiplantae</taxon>
        <taxon>Streptophyta</taxon>
        <taxon>Embryophyta</taxon>
        <taxon>Tracheophyta</taxon>
        <taxon>Spermatophyta</taxon>
        <taxon>Magnoliopsida</taxon>
        <taxon>eudicotyledons</taxon>
        <taxon>Gunneridae</taxon>
        <taxon>Pentapetalae</taxon>
        <taxon>rosids</taxon>
        <taxon>fabids</taxon>
        <taxon>Fabales</taxon>
        <taxon>Fabaceae</taxon>
        <taxon>Papilionoideae</taxon>
        <taxon>50 kb inversion clade</taxon>
        <taxon>genistoids sensu lato</taxon>
        <taxon>core genistoids</taxon>
        <taxon>Genisteae</taxon>
        <taxon>Lupinus</taxon>
    </lineage>
</organism>
<sequence length="263" mass="28881">MKFADLKAKLLDLWSSVGKWSIISLGRGFFEFAFSSVEDMMVICATGLWNLKSDEDTTNRSFGHFARVLVDVDLKNTAPTQVLVERDGFEFFVGTEVENIPAFCSGCHAIGHEVSKCRRLSKREVVDEVAVPIATKTKPPEAEPTPNGLNLVDEVVEQIASKTKHSEAGPITKGINLIINLDIEKEVNVEGVERLTQEDALSEASNEGGNVEIFANRNEVPGLVIDPVNYVVTEDLANHVAARDMAIVGFKDPNSTLEIFSLF</sequence>
<dbReference type="PANTHER" id="PTHR31286:SF60">
    <property type="entry name" value="PROTEIN, PUTATIVE-RELATED"/>
    <property type="match status" value="1"/>
</dbReference>
<evidence type="ECO:0008006" key="3">
    <source>
        <dbReference type="Google" id="ProtNLM"/>
    </source>
</evidence>
<evidence type="ECO:0000313" key="1">
    <source>
        <dbReference type="EMBL" id="KAE9606292.1"/>
    </source>
</evidence>